<evidence type="ECO:0000256" key="1">
    <source>
        <dbReference type="SAM" id="SignalP"/>
    </source>
</evidence>
<feature type="chain" id="PRO_5012465955" evidence="1">
    <location>
        <begin position="24"/>
        <end position="207"/>
    </location>
</feature>
<sequence>MPLPVIIALFLCALLVTPAKSTAQDSQLQPTDDATSSHQDPKYYAIDRFMNITDDIWVWNTTQKDVKKCRKDRSLYMTANATYFNRSHEEDTEIIQKSLVGYFGNFDEDKPSTYNEIRITDGSDTYEEVLVYASPDKTCGVVKVFAYRYGTSWLPEIIDESVIWREVRVIGRLNDTSTVHNGCTKEFDEYVRDLKRNWTSPYKKECI</sequence>
<name>A0A224YC29_9ACAR</name>
<protein>
    <submittedName>
        <fullName evidence="2">Lipocalin</fullName>
    </submittedName>
</protein>
<dbReference type="AlphaFoldDB" id="A0A224YC29"/>
<feature type="signal peptide" evidence="1">
    <location>
        <begin position="1"/>
        <end position="23"/>
    </location>
</feature>
<keyword evidence="1" id="KW-0732">Signal</keyword>
<proteinExistence type="predicted"/>
<dbReference type="EMBL" id="GFPF01004112">
    <property type="protein sequence ID" value="MAA15258.1"/>
    <property type="molecule type" value="Transcribed_RNA"/>
</dbReference>
<organism evidence="2">
    <name type="scientific">Rhipicephalus zambeziensis</name>
    <dbReference type="NCBI Taxonomy" id="60191"/>
    <lineage>
        <taxon>Eukaryota</taxon>
        <taxon>Metazoa</taxon>
        <taxon>Ecdysozoa</taxon>
        <taxon>Arthropoda</taxon>
        <taxon>Chelicerata</taxon>
        <taxon>Arachnida</taxon>
        <taxon>Acari</taxon>
        <taxon>Parasitiformes</taxon>
        <taxon>Ixodida</taxon>
        <taxon>Ixodoidea</taxon>
        <taxon>Ixodidae</taxon>
        <taxon>Rhipicephalinae</taxon>
        <taxon>Rhipicephalus</taxon>
        <taxon>Rhipicephalus</taxon>
    </lineage>
</organism>
<accession>A0A224YC29</accession>
<reference evidence="2" key="1">
    <citation type="journal article" date="2017" name="Parasit. Vectors">
        <title>Sialotranscriptomics of Rhipicephalus zambeziensis reveals intricate expression profiles of secretory proteins and suggests tight temporal transcriptional regulation during blood-feeding.</title>
        <authorList>
            <person name="de Castro M.H."/>
            <person name="de Klerk D."/>
            <person name="Pienaar R."/>
            <person name="Rees D.J.G."/>
            <person name="Mans B.J."/>
        </authorList>
    </citation>
    <scope>NUCLEOTIDE SEQUENCE</scope>
    <source>
        <tissue evidence="2">Salivary glands</tissue>
    </source>
</reference>
<evidence type="ECO:0000313" key="2">
    <source>
        <dbReference type="EMBL" id="MAA15258.1"/>
    </source>
</evidence>